<dbReference type="PANTHER" id="PTHR14017">
    <property type="entry name" value="LYSINE-SPECIFIC DEMETHYLASE"/>
    <property type="match status" value="1"/>
</dbReference>
<dbReference type="InterPro" id="IPR011990">
    <property type="entry name" value="TPR-like_helical_dom_sf"/>
</dbReference>
<dbReference type="EnsemblMetazoa" id="ACUA025074-RA">
    <property type="protein sequence ID" value="ACUA025074-PA"/>
    <property type="gene ID" value="ACUA025074"/>
</dbReference>
<evidence type="ECO:0000313" key="7">
    <source>
        <dbReference type="Proteomes" id="UP000075883"/>
    </source>
</evidence>
<organism evidence="6 7">
    <name type="scientific">Anopheles culicifacies</name>
    <dbReference type="NCBI Taxonomy" id="139723"/>
    <lineage>
        <taxon>Eukaryota</taxon>
        <taxon>Metazoa</taxon>
        <taxon>Ecdysozoa</taxon>
        <taxon>Arthropoda</taxon>
        <taxon>Hexapoda</taxon>
        <taxon>Insecta</taxon>
        <taxon>Pterygota</taxon>
        <taxon>Neoptera</taxon>
        <taxon>Endopterygota</taxon>
        <taxon>Diptera</taxon>
        <taxon>Nematocera</taxon>
        <taxon>Culicoidea</taxon>
        <taxon>Culicidae</taxon>
        <taxon>Anophelinae</taxon>
        <taxon>Anopheles</taxon>
        <taxon>culicifacies species complex</taxon>
    </lineage>
</organism>
<keyword evidence="4" id="KW-0802">TPR repeat</keyword>
<evidence type="ECO:0000256" key="2">
    <source>
        <dbReference type="ARBA" id="ARBA00023242"/>
    </source>
</evidence>
<dbReference type="Gene3D" id="1.25.40.10">
    <property type="entry name" value="Tetratricopeptide repeat domain"/>
    <property type="match status" value="1"/>
</dbReference>
<evidence type="ECO:0000256" key="3">
    <source>
        <dbReference type="ARBA" id="ARBA00034483"/>
    </source>
</evidence>
<proteinExistence type="inferred from homology"/>
<dbReference type="STRING" id="139723.A0A182MSB9"/>
<name>A0A182MSB9_9DIPT</name>
<dbReference type="GO" id="GO:0031490">
    <property type="term" value="F:chromatin DNA binding"/>
    <property type="evidence" value="ECO:0007669"/>
    <property type="project" value="TreeGrafter"/>
</dbReference>
<dbReference type="SMART" id="SM00028">
    <property type="entry name" value="TPR"/>
    <property type="match status" value="1"/>
</dbReference>
<keyword evidence="7" id="KW-1185">Reference proteome</keyword>
<sequence length="264" mass="29941">MILESGEFSVSTQELQALASLDSRQYGFLKLSAPENLKKKALVLKAVKYIERMLIQAYNQKKAHDDEKQSKEKSSEEAGLSEGVKIKQEAENPLCDVGVTIDESLPAEIMSTDSAGTETKQSTTVVNEIKTEDDSVVMKDGTEVEDVTEAENRTSDDEKDINIDPKTYCKLGHFHLLLEDYEKALSAYQKYYALKPDYWRDTPFLYGLGLVYFHYNAFRWNAPHVSHFLFRTTTVRFNTSGSIILNRGSWIVRTLSTREGSVQI</sequence>
<feature type="compositionally biased region" description="Basic and acidic residues" evidence="5">
    <location>
        <begin position="62"/>
        <end position="76"/>
    </location>
</feature>
<evidence type="ECO:0000313" key="6">
    <source>
        <dbReference type="EnsemblMetazoa" id="ACUA025074-PA"/>
    </source>
</evidence>
<protein>
    <submittedName>
        <fullName evidence="6">Uncharacterized protein</fullName>
    </submittedName>
</protein>
<dbReference type="InterPro" id="IPR019734">
    <property type="entry name" value="TPR_rpt"/>
</dbReference>
<dbReference type="Proteomes" id="UP000075883">
    <property type="component" value="Unassembled WGS sequence"/>
</dbReference>
<evidence type="ECO:0000256" key="5">
    <source>
        <dbReference type="SAM" id="MobiDB-lite"/>
    </source>
</evidence>
<reference evidence="7" key="1">
    <citation type="submission" date="2013-09" db="EMBL/GenBank/DDBJ databases">
        <title>The Genome Sequence of Anopheles culicifacies species A.</title>
        <authorList>
            <consortium name="The Broad Institute Genomics Platform"/>
            <person name="Neafsey D.E."/>
            <person name="Besansky N."/>
            <person name="Howell P."/>
            <person name="Walton C."/>
            <person name="Young S.K."/>
            <person name="Zeng Q."/>
            <person name="Gargeya S."/>
            <person name="Fitzgerald M."/>
            <person name="Haas B."/>
            <person name="Abouelleil A."/>
            <person name="Allen A.W."/>
            <person name="Alvarado L."/>
            <person name="Arachchi H.M."/>
            <person name="Berlin A.M."/>
            <person name="Chapman S.B."/>
            <person name="Gainer-Dewar J."/>
            <person name="Goldberg J."/>
            <person name="Griggs A."/>
            <person name="Gujja S."/>
            <person name="Hansen M."/>
            <person name="Howarth C."/>
            <person name="Imamovic A."/>
            <person name="Ireland A."/>
            <person name="Larimer J."/>
            <person name="McCowan C."/>
            <person name="Murphy C."/>
            <person name="Pearson M."/>
            <person name="Poon T.W."/>
            <person name="Priest M."/>
            <person name="Roberts A."/>
            <person name="Saif S."/>
            <person name="Shea T."/>
            <person name="Sisk P."/>
            <person name="Sykes S."/>
            <person name="Wortman J."/>
            <person name="Nusbaum C."/>
            <person name="Birren B."/>
        </authorList>
    </citation>
    <scope>NUCLEOTIDE SEQUENCE [LARGE SCALE GENOMIC DNA]</scope>
    <source>
        <strain evidence="7">A-37</strain>
    </source>
</reference>
<dbReference type="GO" id="GO:0010468">
    <property type="term" value="P:regulation of gene expression"/>
    <property type="evidence" value="ECO:0007669"/>
    <property type="project" value="TreeGrafter"/>
</dbReference>
<dbReference type="InterPro" id="IPR051630">
    <property type="entry name" value="Corepressor-Demethylase"/>
</dbReference>
<dbReference type="PANTHER" id="PTHR14017:SF1">
    <property type="entry name" value="LD02225P"/>
    <property type="match status" value="1"/>
</dbReference>
<feature type="repeat" description="TPR" evidence="4">
    <location>
        <begin position="165"/>
        <end position="198"/>
    </location>
</feature>
<evidence type="ECO:0000256" key="1">
    <source>
        <dbReference type="ARBA" id="ARBA00004123"/>
    </source>
</evidence>
<comment type="similarity">
    <text evidence="3">Belongs to the UTX family.</text>
</comment>
<dbReference type="AlphaFoldDB" id="A0A182MSB9"/>
<dbReference type="PROSITE" id="PS50005">
    <property type="entry name" value="TPR"/>
    <property type="match status" value="1"/>
</dbReference>
<dbReference type="GO" id="GO:0000978">
    <property type="term" value="F:RNA polymerase II cis-regulatory region sequence-specific DNA binding"/>
    <property type="evidence" value="ECO:0007669"/>
    <property type="project" value="TreeGrafter"/>
</dbReference>
<dbReference type="VEuPathDB" id="VectorBase:ACUA025074"/>
<keyword evidence="2" id="KW-0539">Nucleus</keyword>
<comment type="subcellular location">
    <subcellularLocation>
        <location evidence="1">Nucleus</location>
    </subcellularLocation>
</comment>
<feature type="region of interest" description="Disordered" evidence="5">
    <location>
        <begin position="60"/>
        <end position="84"/>
    </location>
</feature>
<dbReference type="EMBL" id="AXCM01000962">
    <property type="status" value="NOT_ANNOTATED_CDS"/>
    <property type="molecule type" value="Genomic_DNA"/>
</dbReference>
<reference evidence="6" key="2">
    <citation type="submission" date="2020-05" db="UniProtKB">
        <authorList>
            <consortium name="EnsemblMetazoa"/>
        </authorList>
    </citation>
    <scope>IDENTIFICATION</scope>
    <source>
        <strain evidence="6">A-37</strain>
    </source>
</reference>
<evidence type="ECO:0000256" key="4">
    <source>
        <dbReference type="PROSITE-ProRule" id="PRU00339"/>
    </source>
</evidence>
<dbReference type="GO" id="GO:0071558">
    <property type="term" value="F:histone H3K27me2/H3K27me3 demethylase activity"/>
    <property type="evidence" value="ECO:0007669"/>
    <property type="project" value="TreeGrafter"/>
</dbReference>
<dbReference type="GO" id="GO:0044666">
    <property type="term" value="C:MLL3/4 complex"/>
    <property type="evidence" value="ECO:0007669"/>
    <property type="project" value="TreeGrafter"/>
</dbReference>
<dbReference type="SUPFAM" id="SSF48452">
    <property type="entry name" value="TPR-like"/>
    <property type="match status" value="1"/>
</dbReference>
<accession>A0A182MSB9</accession>